<evidence type="ECO:0000313" key="1">
    <source>
        <dbReference type="EnsemblPlants" id="AVESA.00010b.r2.6AG1024640.1.CDS"/>
    </source>
</evidence>
<dbReference type="EnsemblPlants" id="AVESA.00010b.r2.6AG1024640.1">
    <property type="protein sequence ID" value="AVESA.00010b.r2.6AG1024640.1.CDS"/>
    <property type="gene ID" value="AVESA.00010b.r2.6AG1024640"/>
</dbReference>
<reference evidence="1" key="1">
    <citation type="submission" date="2021-05" db="EMBL/GenBank/DDBJ databases">
        <authorList>
            <person name="Scholz U."/>
            <person name="Mascher M."/>
            <person name="Fiebig A."/>
        </authorList>
    </citation>
    <scope>NUCLEOTIDE SEQUENCE [LARGE SCALE GENOMIC DNA]</scope>
</reference>
<accession>A0ACD5YR57</accession>
<organism evidence="1 2">
    <name type="scientific">Avena sativa</name>
    <name type="common">Oat</name>
    <dbReference type="NCBI Taxonomy" id="4498"/>
    <lineage>
        <taxon>Eukaryota</taxon>
        <taxon>Viridiplantae</taxon>
        <taxon>Streptophyta</taxon>
        <taxon>Embryophyta</taxon>
        <taxon>Tracheophyta</taxon>
        <taxon>Spermatophyta</taxon>
        <taxon>Magnoliopsida</taxon>
        <taxon>Liliopsida</taxon>
        <taxon>Poales</taxon>
        <taxon>Poaceae</taxon>
        <taxon>BOP clade</taxon>
        <taxon>Pooideae</taxon>
        <taxon>Poodae</taxon>
        <taxon>Poeae</taxon>
        <taxon>Poeae Chloroplast Group 1 (Aveneae type)</taxon>
        <taxon>Aveninae</taxon>
        <taxon>Avena</taxon>
    </lineage>
</organism>
<name>A0ACD5YR57_AVESA</name>
<reference evidence="1" key="2">
    <citation type="submission" date="2025-09" db="UniProtKB">
        <authorList>
            <consortium name="EnsemblPlants"/>
        </authorList>
    </citation>
    <scope>IDENTIFICATION</scope>
</reference>
<dbReference type="Proteomes" id="UP001732700">
    <property type="component" value="Chromosome 6A"/>
</dbReference>
<evidence type="ECO:0000313" key="2">
    <source>
        <dbReference type="Proteomes" id="UP001732700"/>
    </source>
</evidence>
<proteinExistence type="predicted"/>
<keyword evidence="2" id="KW-1185">Reference proteome</keyword>
<sequence length="461" mass="50743">MDPTEPRWRMNSSFSPPVSRGWDCMYSSDGLPHRTHDAPHDHPPYVSSLSSHSKGSRSAFGSDQYLNHHHSVSDGALSYFGSPVDSLQAPRWTPSLQRFDLGEFSTPAEGPKAESSDHLQSSERHLTAVSSFSSASPYSETSQMTSSSKRPASHLPRNHLGRRSFMSTPVYPLVFRNPVSEAGASGMPEASNAGRTTPSDDSQVSPVWRRSLTSPELKFHDTLSELRKMEASPEPNTSSRREGFRWSSASSYDFGYDGEAIDISDHISVESQRSPTSSVSFLKCGLCDRFLRQKSPWSSNRIVRNTNMPVAAVLPCRHVFHADCLEESTPKSEVHEPPCPLCLRATDSEGCVSFSEPLHVALRSARRNQSISFSSGGAGGSSSGANPPRNDHVLKRNQSALVPRRSGSLFRNRFKKQFPFKGRIGKDLFGGRVFRKVSSSSSSGQQDDHQLPGTKPDQSMK</sequence>
<protein>
    <submittedName>
        <fullName evidence="1">Uncharacterized protein</fullName>
    </submittedName>
</protein>